<dbReference type="PANTHER" id="PTHR14224">
    <property type="entry name" value="SIMILAR TO PREFERENTIALLY EXPRESSED ANTIGEN IN MELANOMA-LIKE 3"/>
    <property type="match status" value="1"/>
</dbReference>
<dbReference type="Proteomes" id="UP000081671">
    <property type="component" value="Unplaced"/>
</dbReference>
<dbReference type="GeneID" id="105982424"/>
<gene>
    <name evidence="5" type="primary">LOC105982424</name>
</gene>
<organism evidence="4 5">
    <name type="scientific">Dipodomys ordii</name>
    <name type="common">Ord's kangaroo rat</name>
    <dbReference type="NCBI Taxonomy" id="10020"/>
    <lineage>
        <taxon>Eukaryota</taxon>
        <taxon>Metazoa</taxon>
        <taxon>Chordata</taxon>
        <taxon>Craniata</taxon>
        <taxon>Vertebrata</taxon>
        <taxon>Euteleostomi</taxon>
        <taxon>Mammalia</taxon>
        <taxon>Eutheria</taxon>
        <taxon>Euarchontoglires</taxon>
        <taxon>Glires</taxon>
        <taxon>Rodentia</taxon>
        <taxon>Castorimorpha</taxon>
        <taxon>Heteromyidae</taxon>
        <taxon>Dipodomyinae</taxon>
        <taxon>Dipodomys</taxon>
    </lineage>
</organism>
<evidence type="ECO:0000313" key="5">
    <source>
        <dbReference type="RefSeq" id="XP_012867468.1"/>
    </source>
</evidence>
<accession>A0A1S3ESS9</accession>
<evidence type="ECO:0000256" key="2">
    <source>
        <dbReference type="ARBA" id="ARBA00022614"/>
    </source>
</evidence>
<dbReference type="KEGG" id="dord:105982424"/>
<protein>
    <submittedName>
        <fullName evidence="5">Melanoma antigen preferentially expressed in tumors-like</fullName>
    </submittedName>
</protein>
<reference evidence="5" key="1">
    <citation type="submission" date="2025-08" db="UniProtKB">
        <authorList>
            <consortium name="RefSeq"/>
        </authorList>
    </citation>
    <scope>IDENTIFICATION</scope>
    <source>
        <tissue evidence="5">Kidney</tissue>
    </source>
</reference>
<dbReference type="AlphaFoldDB" id="A0A1S3ESS9"/>
<keyword evidence="4" id="KW-1185">Reference proteome</keyword>
<dbReference type="InterPro" id="IPR026271">
    <property type="entry name" value="PRAME"/>
</dbReference>
<evidence type="ECO:0000313" key="4">
    <source>
        <dbReference type="Proteomes" id="UP000081671"/>
    </source>
</evidence>
<dbReference type="PIRSF" id="PIRSF038286">
    <property type="entry name" value="PRAME"/>
    <property type="match status" value="1"/>
</dbReference>
<dbReference type="GO" id="GO:0005737">
    <property type="term" value="C:cytoplasm"/>
    <property type="evidence" value="ECO:0007669"/>
    <property type="project" value="TreeGrafter"/>
</dbReference>
<dbReference type="RefSeq" id="XP_012867468.1">
    <property type="nucleotide sequence ID" value="XM_013012014.1"/>
</dbReference>
<proteinExistence type="inferred from homology"/>
<dbReference type="GO" id="GO:0008284">
    <property type="term" value="P:positive regulation of cell population proliferation"/>
    <property type="evidence" value="ECO:0007669"/>
    <property type="project" value="InterPro"/>
</dbReference>
<dbReference type="GO" id="GO:0043066">
    <property type="term" value="P:negative regulation of apoptotic process"/>
    <property type="evidence" value="ECO:0007669"/>
    <property type="project" value="InterPro"/>
</dbReference>
<evidence type="ECO:0000256" key="1">
    <source>
        <dbReference type="ARBA" id="ARBA00009608"/>
    </source>
</evidence>
<keyword evidence="3" id="KW-0677">Repeat</keyword>
<dbReference type="InParanoid" id="A0A1S3ESS9"/>
<dbReference type="PANTHER" id="PTHR14224:SF24">
    <property type="entry name" value="MELANOMA ANTIGEN PREFERENTIALLY EXPRESSED IN TUMORS"/>
    <property type="match status" value="1"/>
</dbReference>
<dbReference type="InterPro" id="IPR050694">
    <property type="entry name" value="LRRC14/PRAME"/>
</dbReference>
<dbReference type="Gene3D" id="3.80.10.10">
    <property type="entry name" value="Ribonuclease Inhibitor"/>
    <property type="match status" value="1"/>
</dbReference>
<dbReference type="OrthoDB" id="9709435at2759"/>
<dbReference type="SUPFAM" id="SSF52047">
    <property type="entry name" value="RNI-like"/>
    <property type="match status" value="1"/>
</dbReference>
<dbReference type="InterPro" id="IPR032675">
    <property type="entry name" value="LRR_dom_sf"/>
</dbReference>
<evidence type="ECO:0000256" key="3">
    <source>
        <dbReference type="ARBA" id="ARBA00022737"/>
    </source>
</evidence>
<keyword evidence="2" id="KW-0433">Leucine-rich repeat</keyword>
<dbReference type="GO" id="GO:0045892">
    <property type="term" value="P:negative regulation of DNA-templated transcription"/>
    <property type="evidence" value="ECO:0007669"/>
    <property type="project" value="InterPro"/>
</dbReference>
<name>A0A1S3ESS9_DIPOR</name>
<dbReference type="GO" id="GO:0045596">
    <property type="term" value="P:negative regulation of cell differentiation"/>
    <property type="evidence" value="ECO:0007669"/>
    <property type="project" value="InterPro"/>
</dbReference>
<sequence length="483" mass="55281">MSMYYRLPTLLELAAQSLVENETLAIAALEELPVDIFPPLFMVAYAERCREILKAMVQAWPFACLPLGALMRKQQPHQENFQAVLNGLDELLAQEVRPRRWKLQMLDLRLKTHQNYWTIWSGTRTGLCSLKEREDVQLMKTKANVDGSRMRAKQPLGRIEVLVDLHLKNGMYDQLLTSLIRKVKQKKGLLYLHCKKLSILPIPFQNIKRIMKVVQLDSLQELEVRGSWKLSTLGMFAPYLGQMSNLHRLLFSHNHTYPYTSLEEKKMYVNQFRSQLLNLPHLQELCFDSVSFVAGCLNHILRYLRCHLKILSVTNCLLLESDLIHLSQCPQISELKKLNLTRVNMTSIRAESLQALLERASATLQHLSLSECGITDPQLTAILPVLSHCSQLMTFDFCGNPISMAMLKSLHQNPRLSKLCHMIYPAPLESYEDVPGTLQLGRLAQLHNTLKWMLHELGRPNMDGFGPNPCCHCGLSTFCELSP</sequence>
<comment type="similarity">
    <text evidence="1">Belongs to the PRAME family.</text>
</comment>